<evidence type="ECO:0000313" key="1">
    <source>
        <dbReference type="Proteomes" id="UP000887576"/>
    </source>
</evidence>
<evidence type="ECO:0000313" key="2">
    <source>
        <dbReference type="WBParaSite" id="JU765_v2.g385.t1"/>
    </source>
</evidence>
<sequence>MVDLNNPPSPHRRNPSISYKIMAWTDEFFRYLRNIRRQPIPIQIGVGATGGWITGYFFTKGSKLLAVVLGCSLIILQFFNYRGYIRFHRNNVERDFDRLSRRIQEELGVKRQGLPKADEIDDFINKNGFLFSGFIAGNLIGYGMA</sequence>
<organism evidence="1 2">
    <name type="scientific">Panagrolaimus sp. JU765</name>
    <dbReference type="NCBI Taxonomy" id="591449"/>
    <lineage>
        <taxon>Eukaryota</taxon>
        <taxon>Metazoa</taxon>
        <taxon>Ecdysozoa</taxon>
        <taxon>Nematoda</taxon>
        <taxon>Chromadorea</taxon>
        <taxon>Rhabditida</taxon>
        <taxon>Tylenchina</taxon>
        <taxon>Panagrolaimomorpha</taxon>
        <taxon>Panagrolaimoidea</taxon>
        <taxon>Panagrolaimidae</taxon>
        <taxon>Panagrolaimus</taxon>
    </lineage>
</organism>
<dbReference type="Proteomes" id="UP000887576">
    <property type="component" value="Unplaced"/>
</dbReference>
<name>A0AC34R6F6_9BILA</name>
<reference evidence="2" key="1">
    <citation type="submission" date="2022-11" db="UniProtKB">
        <authorList>
            <consortium name="WormBaseParasite"/>
        </authorList>
    </citation>
    <scope>IDENTIFICATION</scope>
</reference>
<accession>A0AC34R6F6</accession>
<dbReference type="WBParaSite" id="JU765_v2.g385.t1">
    <property type="protein sequence ID" value="JU765_v2.g385.t1"/>
    <property type="gene ID" value="JU765_v2.g385"/>
</dbReference>
<protein>
    <submittedName>
        <fullName evidence="2">Uncharacterized protein</fullName>
    </submittedName>
</protein>
<proteinExistence type="predicted"/>